<feature type="binding site" evidence="8">
    <location>
        <position position="203"/>
    </location>
    <ligand>
        <name>Zn(2+)</name>
        <dbReference type="ChEBI" id="CHEBI:29105"/>
        <note>catalytic</note>
    </ligand>
</feature>
<comment type="function">
    <text evidence="8">Functions as both a chaperone and a metalloprotease. Maintains the integrity of the outer membrane by promoting either the assembly or the elimination of outer membrane proteins, depending on their folding state.</text>
</comment>
<keyword evidence="11" id="KW-1185">Reference proteome</keyword>
<dbReference type="RefSeq" id="WP_096655192.1">
    <property type="nucleotide sequence ID" value="NZ_NWUX01000035.1"/>
</dbReference>
<dbReference type="Gene3D" id="3.30.2010.10">
    <property type="entry name" value="Metalloproteases ('zincins'), catalytic domain"/>
    <property type="match status" value="1"/>
</dbReference>
<keyword evidence="7 8" id="KW-0482">Metalloprotease</keyword>
<dbReference type="HAMAP" id="MF_00997">
    <property type="entry name" value="Protease_BepA"/>
    <property type="match status" value="1"/>
</dbReference>
<keyword evidence="4 8" id="KW-0574">Periplasm</keyword>
<comment type="similarity">
    <text evidence="8">Belongs to the peptidase M48 family. BepA subfamily.</text>
</comment>
<keyword evidence="2 8" id="KW-0479">Metal-binding</keyword>
<dbReference type="GO" id="GO:0042597">
    <property type="term" value="C:periplasmic space"/>
    <property type="evidence" value="ECO:0007669"/>
    <property type="project" value="UniProtKB-SubCell"/>
</dbReference>
<evidence type="ECO:0000256" key="8">
    <source>
        <dbReference type="HAMAP-Rule" id="MF_00997"/>
    </source>
</evidence>
<dbReference type="EC" id="3.4.-.-" evidence="8"/>
<evidence type="ECO:0000256" key="7">
    <source>
        <dbReference type="ARBA" id="ARBA00023049"/>
    </source>
</evidence>
<evidence type="ECO:0000256" key="3">
    <source>
        <dbReference type="ARBA" id="ARBA00022729"/>
    </source>
</evidence>
<evidence type="ECO:0000256" key="6">
    <source>
        <dbReference type="ARBA" id="ARBA00022833"/>
    </source>
</evidence>
<dbReference type="GO" id="GO:0051603">
    <property type="term" value="P:proteolysis involved in protein catabolic process"/>
    <property type="evidence" value="ECO:0007669"/>
    <property type="project" value="TreeGrafter"/>
</dbReference>
<dbReference type="Pfam" id="PF01435">
    <property type="entry name" value="Peptidase_M48"/>
    <property type="match status" value="1"/>
</dbReference>
<keyword evidence="3 8" id="KW-0732">Signal</keyword>
<evidence type="ECO:0000256" key="4">
    <source>
        <dbReference type="ARBA" id="ARBA00022764"/>
    </source>
</evidence>
<name>A0A2A4HG33_9GAMM</name>
<accession>A0A2A4HG33</accession>
<dbReference type="InterPro" id="IPR030873">
    <property type="entry name" value="Protease_BepA"/>
</dbReference>
<dbReference type="OrthoDB" id="9810445at2"/>
<feature type="binding site" evidence="8">
    <location>
        <position position="137"/>
    </location>
    <ligand>
        <name>Zn(2+)</name>
        <dbReference type="ChEBI" id="CHEBI:29105"/>
        <note>catalytic</note>
    </ligand>
</feature>
<dbReference type="InterPro" id="IPR011990">
    <property type="entry name" value="TPR-like_helical_dom_sf"/>
</dbReference>
<comment type="subcellular location">
    <subcellularLocation>
        <location evidence="8">Periplasm</location>
    </subcellularLocation>
</comment>
<dbReference type="GO" id="GO:0016020">
    <property type="term" value="C:membrane"/>
    <property type="evidence" value="ECO:0007669"/>
    <property type="project" value="InterPro"/>
</dbReference>
<keyword evidence="6 8" id="KW-0862">Zinc</keyword>
<sequence length="486" mass="53046" precursor="true">MPHLRTICPRWAYALAFALSTAAVSPTGHAFDDYQLPSLGGAATSVSNEEYRLGRAWLRQFRAHAPQWQDPIVSDYLQGLIARLAPHSQLGNLQTIIVMVDNRSLNAFAVPGGVVGINSGLFAFAEDEGAFVSVLAHELGHLSQRHYARGSARAEQTQLPAMAAMLAGMLIAVSGAGDAGIATAMGSQAAMIQDRLTYSRRYEQEADRIGLQAMANAGYDPEAMVRMFGAMQRMARLQGGTPPEFLLTHPVTDSRLSDAQARASQLSVANAYTSDTLYDMMRARALLSINRNSPQQAASRLAQESVSEPAQRYLGALIAAHSGQTDSALNTIDQLARELPDYSMLPASAASIALDAQRYEEAITRSQRLLRLSPDYLPAQLILAEAQLQRDPEAAYNLLRDVTAHHPENPQGFNLLAEAAGRSGYNGWGHLARAEHLQLTGRVDRGIRQLSIAKDAAQQENDQQALARIEQRREAFIEYRKALDKF</sequence>
<dbReference type="Pfam" id="PF14559">
    <property type="entry name" value="TPR_19"/>
    <property type="match status" value="1"/>
</dbReference>
<feature type="active site" description="Proton donor" evidence="8">
    <location>
        <position position="207"/>
    </location>
</feature>
<dbReference type="EMBL" id="NWUX01000035">
    <property type="protein sequence ID" value="PCF93596.1"/>
    <property type="molecule type" value="Genomic_DNA"/>
</dbReference>
<organism evidence="10 11">
    <name type="scientific">Vreelandella nigrificans</name>
    <dbReference type="NCBI Taxonomy" id="2042704"/>
    <lineage>
        <taxon>Bacteria</taxon>
        <taxon>Pseudomonadati</taxon>
        <taxon>Pseudomonadota</taxon>
        <taxon>Gammaproteobacteria</taxon>
        <taxon>Oceanospirillales</taxon>
        <taxon>Halomonadaceae</taxon>
        <taxon>Vreelandella</taxon>
    </lineage>
</organism>
<evidence type="ECO:0000313" key="10">
    <source>
        <dbReference type="EMBL" id="PCF93596.1"/>
    </source>
</evidence>
<gene>
    <name evidence="10" type="ORF">CPA45_21510</name>
</gene>
<feature type="domain" description="Peptidase M48" evidence="9">
    <location>
        <begin position="75"/>
        <end position="262"/>
    </location>
</feature>
<dbReference type="SUPFAM" id="SSF48452">
    <property type="entry name" value="TPR-like"/>
    <property type="match status" value="1"/>
</dbReference>
<dbReference type="InterPro" id="IPR051156">
    <property type="entry name" value="Mito/Outer_Membr_Metalloprot"/>
</dbReference>
<dbReference type="AlphaFoldDB" id="A0A2A4HG33"/>
<evidence type="ECO:0000259" key="9">
    <source>
        <dbReference type="Pfam" id="PF01435"/>
    </source>
</evidence>
<comment type="cofactor">
    <cofactor evidence="8">
        <name>Zn(2+)</name>
        <dbReference type="ChEBI" id="CHEBI:29105"/>
    </cofactor>
    <text evidence="8">Binds 1 zinc ion per subunit.</text>
</comment>
<dbReference type="GO" id="GO:0004222">
    <property type="term" value="F:metalloendopeptidase activity"/>
    <property type="evidence" value="ECO:0007669"/>
    <property type="project" value="InterPro"/>
</dbReference>
<dbReference type="PANTHER" id="PTHR22726">
    <property type="entry name" value="METALLOENDOPEPTIDASE OMA1"/>
    <property type="match status" value="1"/>
</dbReference>
<proteinExistence type="inferred from homology"/>
<feature type="binding site" evidence="8">
    <location>
        <position position="141"/>
    </location>
    <ligand>
        <name>Zn(2+)</name>
        <dbReference type="ChEBI" id="CHEBI:29105"/>
        <note>catalytic</note>
    </ligand>
</feature>
<protein>
    <recommendedName>
        <fullName evidence="8">Putative beta-barrel assembly-enhancing protease</fullName>
        <ecNumber evidence="8">3.4.-.-</ecNumber>
    </recommendedName>
</protein>
<reference evidence="11" key="1">
    <citation type="submission" date="2017-09" db="EMBL/GenBank/DDBJ databases">
        <authorList>
            <person name="Cho G.-S."/>
            <person name="Oguntoyinbo F.A."/>
            <person name="Cnockaert M."/>
            <person name="Kabisch J."/>
            <person name="Neve H."/>
            <person name="Bockelmann W."/>
            <person name="Wenning M."/>
            <person name="Franz C.M."/>
            <person name="Vandamme P."/>
        </authorList>
    </citation>
    <scope>NUCLEOTIDE SEQUENCE [LARGE SCALE GENOMIC DNA]</scope>
    <source>
        <strain evidence="11">MBT G8648</strain>
    </source>
</reference>
<feature type="signal peptide" evidence="8">
    <location>
        <begin position="1"/>
        <end position="30"/>
    </location>
</feature>
<dbReference type="InterPro" id="IPR001915">
    <property type="entry name" value="Peptidase_M48"/>
</dbReference>
<feature type="active site" evidence="8">
    <location>
        <position position="138"/>
    </location>
</feature>
<feature type="chain" id="PRO_5013412309" description="Putative beta-barrel assembly-enhancing protease" evidence="8">
    <location>
        <begin position="31"/>
        <end position="486"/>
    </location>
</feature>
<evidence type="ECO:0000256" key="5">
    <source>
        <dbReference type="ARBA" id="ARBA00022801"/>
    </source>
</evidence>
<dbReference type="Proteomes" id="UP000218677">
    <property type="component" value="Unassembled WGS sequence"/>
</dbReference>
<evidence type="ECO:0000256" key="1">
    <source>
        <dbReference type="ARBA" id="ARBA00022670"/>
    </source>
</evidence>
<dbReference type="GO" id="GO:0008270">
    <property type="term" value="F:zinc ion binding"/>
    <property type="evidence" value="ECO:0007669"/>
    <property type="project" value="UniProtKB-UniRule"/>
</dbReference>
<dbReference type="Gene3D" id="1.25.40.10">
    <property type="entry name" value="Tetratricopeptide repeat domain"/>
    <property type="match status" value="1"/>
</dbReference>
<comment type="caution">
    <text evidence="10">The sequence shown here is derived from an EMBL/GenBank/DDBJ whole genome shotgun (WGS) entry which is preliminary data.</text>
</comment>
<evidence type="ECO:0000256" key="2">
    <source>
        <dbReference type="ARBA" id="ARBA00022723"/>
    </source>
</evidence>
<keyword evidence="1 8" id="KW-0645">Protease</keyword>
<keyword evidence="5 8" id="KW-0378">Hydrolase</keyword>
<dbReference type="PANTHER" id="PTHR22726:SF1">
    <property type="entry name" value="METALLOENDOPEPTIDASE OMA1, MITOCHONDRIAL"/>
    <property type="match status" value="1"/>
</dbReference>
<evidence type="ECO:0000313" key="11">
    <source>
        <dbReference type="Proteomes" id="UP000218677"/>
    </source>
</evidence>